<feature type="transmembrane region" description="Helical" evidence="12">
    <location>
        <begin position="16"/>
        <end position="36"/>
    </location>
</feature>
<feature type="transmembrane region" description="Helical" evidence="12">
    <location>
        <begin position="180"/>
        <end position="200"/>
    </location>
</feature>
<evidence type="ECO:0000256" key="6">
    <source>
        <dbReference type="ARBA" id="ARBA00022692"/>
    </source>
</evidence>
<evidence type="ECO:0000256" key="7">
    <source>
        <dbReference type="ARBA" id="ARBA00022723"/>
    </source>
</evidence>
<feature type="transmembrane region" description="Helical" evidence="12">
    <location>
        <begin position="110"/>
        <end position="133"/>
    </location>
</feature>
<evidence type="ECO:0000256" key="11">
    <source>
        <dbReference type="ARBA" id="ARBA00023136"/>
    </source>
</evidence>
<evidence type="ECO:0000256" key="10">
    <source>
        <dbReference type="ARBA" id="ARBA00023004"/>
    </source>
</evidence>
<accession>A0A4Y8P6F1</accession>
<keyword evidence="11 12" id="KW-0472">Membrane</keyword>
<feature type="transmembrane region" description="Helical" evidence="12">
    <location>
        <begin position="207"/>
        <end position="230"/>
    </location>
</feature>
<dbReference type="AlphaFoldDB" id="A0A4Y8P6F1"/>
<evidence type="ECO:0000256" key="1">
    <source>
        <dbReference type="ARBA" id="ARBA00004651"/>
    </source>
</evidence>
<evidence type="ECO:0000256" key="12">
    <source>
        <dbReference type="SAM" id="Phobius"/>
    </source>
</evidence>
<keyword evidence="7" id="KW-0479">Metal-binding</keyword>
<dbReference type="PANTHER" id="PTHR43141:SF5">
    <property type="entry name" value="CYTOCHROME BD-I UBIQUINOL OXIDASE SUBUNIT 2"/>
    <property type="match status" value="1"/>
</dbReference>
<dbReference type="GO" id="GO:0019646">
    <property type="term" value="P:aerobic electron transport chain"/>
    <property type="evidence" value="ECO:0007669"/>
    <property type="project" value="TreeGrafter"/>
</dbReference>
<proteinExistence type="inferred from homology"/>
<evidence type="ECO:0000313" key="14">
    <source>
        <dbReference type="Proteomes" id="UP000297713"/>
    </source>
</evidence>
<dbReference type="GO" id="GO:0005886">
    <property type="term" value="C:plasma membrane"/>
    <property type="evidence" value="ECO:0007669"/>
    <property type="project" value="UniProtKB-SubCell"/>
</dbReference>
<dbReference type="EMBL" id="LXQC01000209">
    <property type="protein sequence ID" value="TFE65725.1"/>
    <property type="molecule type" value="Genomic_DNA"/>
</dbReference>
<evidence type="ECO:0000313" key="13">
    <source>
        <dbReference type="EMBL" id="TFE65725.1"/>
    </source>
</evidence>
<reference evidence="13 14" key="1">
    <citation type="submission" date="2016-05" db="EMBL/GenBank/DDBJ databases">
        <title>Diversity and Homogeneity among Thermoacidophilic Verrucomicrobia Methanotrophs Linked with Geographical Origin.</title>
        <authorList>
            <person name="Erikstad H.-A."/>
            <person name="Smestad N.B."/>
            <person name="Ceballos R.M."/>
            <person name="Birkeland N.-K."/>
        </authorList>
    </citation>
    <scope>NUCLEOTIDE SEQUENCE [LARGE SCALE GENOMIC DNA]</scope>
    <source>
        <strain evidence="13 14">Phi</strain>
    </source>
</reference>
<organism evidence="13 14">
    <name type="scientific">Methylacidiphilum caldifontis</name>
    <dbReference type="NCBI Taxonomy" id="2795386"/>
    <lineage>
        <taxon>Bacteria</taxon>
        <taxon>Pseudomonadati</taxon>
        <taxon>Verrucomicrobiota</taxon>
        <taxon>Methylacidiphilae</taxon>
        <taxon>Methylacidiphilales</taxon>
        <taxon>Methylacidiphilaceae</taxon>
        <taxon>Methylacidiphilum (ex Ratnadevi et al. 2023)</taxon>
    </lineage>
</organism>
<comment type="similarity">
    <text evidence="2">Belongs to the cytochrome ubiquinol oxidase subunit 2 family.</text>
</comment>
<comment type="subcellular location">
    <subcellularLocation>
        <location evidence="1">Cell membrane</location>
        <topology evidence="1">Multi-pass membrane protein</topology>
    </subcellularLocation>
</comment>
<gene>
    <name evidence="13" type="ORF">A7Q10_03065</name>
</gene>
<feature type="transmembrane region" description="Helical" evidence="12">
    <location>
        <begin position="154"/>
        <end position="174"/>
    </location>
</feature>
<feature type="transmembrane region" description="Helical" evidence="12">
    <location>
        <begin position="258"/>
        <end position="279"/>
    </location>
</feature>
<keyword evidence="4" id="KW-1003">Cell membrane</keyword>
<keyword evidence="3" id="KW-0813">Transport</keyword>
<feature type="transmembrane region" description="Helical" evidence="12">
    <location>
        <begin position="56"/>
        <end position="76"/>
    </location>
</feature>
<dbReference type="GO" id="GO:0046872">
    <property type="term" value="F:metal ion binding"/>
    <property type="evidence" value="ECO:0007669"/>
    <property type="project" value="UniProtKB-KW"/>
</dbReference>
<dbReference type="GO" id="GO:0009055">
    <property type="term" value="F:electron transfer activity"/>
    <property type="evidence" value="ECO:0007669"/>
    <property type="project" value="TreeGrafter"/>
</dbReference>
<comment type="caution">
    <text evidence="13">The sequence shown here is derived from an EMBL/GenBank/DDBJ whole genome shotgun (WGS) entry which is preliminary data.</text>
</comment>
<sequence>MANCWWRHLFFAFPKAYAVASNAFYLAIIIFIWILIFRGISIEIRSQLVHPLWKAFWVGVFFLASLSAALVLGAFLGNLVTGVPIDKNGTCFIPLWTYFVSSPRHGVFDALTLLFSLLSVVSLSLHGVTFMILKTEGEIQNQLWSVALKLWKAETILALLSIVLLFTTRHFLIAQCGQHSVGRVFFAVAALSLLLLFFSLRKKRERLSFACSSLFLLSAIGATAVGPYHYLLISSLDRSLSLTIFNAAAQRSTLQKGLVWLGIGAILILGYTFIVYWGFRGKVRSDSEDY</sequence>
<evidence type="ECO:0000256" key="5">
    <source>
        <dbReference type="ARBA" id="ARBA00022617"/>
    </source>
</evidence>
<keyword evidence="10" id="KW-0408">Iron</keyword>
<evidence type="ECO:0000256" key="8">
    <source>
        <dbReference type="ARBA" id="ARBA00022982"/>
    </source>
</evidence>
<protein>
    <submittedName>
        <fullName evidence="13">Uncharacterized protein</fullName>
    </submittedName>
</protein>
<keyword evidence="5" id="KW-0349">Heme</keyword>
<dbReference type="GO" id="GO:0070069">
    <property type="term" value="C:cytochrome complex"/>
    <property type="evidence" value="ECO:0007669"/>
    <property type="project" value="TreeGrafter"/>
</dbReference>
<evidence type="ECO:0000256" key="2">
    <source>
        <dbReference type="ARBA" id="ARBA00007543"/>
    </source>
</evidence>
<keyword evidence="6 12" id="KW-0812">Transmembrane</keyword>
<evidence type="ECO:0000256" key="4">
    <source>
        <dbReference type="ARBA" id="ARBA00022475"/>
    </source>
</evidence>
<keyword evidence="14" id="KW-1185">Reference proteome</keyword>
<dbReference type="PANTHER" id="PTHR43141">
    <property type="entry name" value="CYTOCHROME BD2 SUBUNIT II"/>
    <property type="match status" value="1"/>
</dbReference>
<name>A0A4Y8P6F1_9BACT</name>
<dbReference type="Pfam" id="PF02322">
    <property type="entry name" value="Cyt_bd_oxida_II"/>
    <property type="match status" value="1"/>
</dbReference>
<dbReference type="GO" id="GO:0016682">
    <property type="term" value="F:oxidoreductase activity, acting on diphenols and related substances as donors, oxygen as acceptor"/>
    <property type="evidence" value="ECO:0007669"/>
    <property type="project" value="TreeGrafter"/>
</dbReference>
<dbReference type="Proteomes" id="UP000297713">
    <property type="component" value="Unassembled WGS sequence"/>
</dbReference>
<evidence type="ECO:0000256" key="9">
    <source>
        <dbReference type="ARBA" id="ARBA00022989"/>
    </source>
</evidence>
<evidence type="ECO:0000256" key="3">
    <source>
        <dbReference type="ARBA" id="ARBA00022448"/>
    </source>
</evidence>
<keyword evidence="9 12" id="KW-1133">Transmembrane helix</keyword>
<dbReference type="InterPro" id="IPR003317">
    <property type="entry name" value="Cyt-d_oxidase_su2"/>
</dbReference>
<keyword evidence="8" id="KW-0249">Electron transport</keyword>